<dbReference type="SUPFAM" id="SSF69754">
    <property type="entry name" value="Ribosome binding protein Y (YfiA homologue)"/>
    <property type="match status" value="1"/>
</dbReference>
<reference evidence="5 6" key="1">
    <citation type="submission" date="2021-03" db="EMBL/GenBank/DDBJ databases">
        <title>Sequencing the genomes of 1000 actinobacteria strains.</title>
        <authorList>
            <person name="Klenk H.-P."/>
        </authorList>
    </citation>
    <scope>NUCLEOTIDE SEQUENCE [LARGE SCALE GENOMIC DNA]</scope>
    <source>
        <strain evidence="5 6">DSM 12544</strain>
    </source>
</reference>
<dbReference type="CDD" id="cd00552">
    <property type="entry name" value="RaiA"/>
    <property type="match status" value="1"/>
</dbReference>
<feature type="region of interest" description="Disordered" evidence="3">
    <location>
        <begin position="217"/>
        <end position="243"/>
    </location>
</feature>
<dbReference type="PANTHER" id="PTHR33231:SF1">
    <property type="entry name" value="30S RIBOSOMAL PROTEIN"/>
    <property type="match status" value="1"/>
</dbReference>
<comment type="similarity">
    <text evidence="2">Belongs to the HPF/YfiA ribosome-associated protein family. Long HPF subfamily.</text>
</comment>
<gene>
    <name evidence="2" type="primary">hpf</name>
    <name evidence="5" type="ORF">JOF45_001656</name>
</gene>
<dbReference type="Gene3D" id="3.30.160.100">
    <property type="entry name" value="Ribosome hibernation promotion factor-like"/>
    <property type="match status" value="1"/>
</dbReference>
<feature type="compositionally biased region" description="Basic and acidic residues" evidence="3">
    <location>
        <begin position="217"/>
        <end position="231"/>
    </location>
</feature>
<dbReference type="RefSeq" id="WP_245324181.1">
    <property type="nucleotide sequence ID" value="NZ_JAGINX010000001.1"/>
</dbReference>
<dbReference type="EMBL" id="JAGINX010000001">
    <property type="protein sequence ID" value="MBP2318637.1"/>
    <property type="molecule type" value="Genomic_DNA"/>
</dbReference>
<comment type="subunit">
    <text evidence="2">Interacts with 100S ribosomes.</text>
</comment>
<evidence type="ECO:0000259" key="4">
    <source>
        <dbReference type="Pfam" id="PF16321"/>
    </source>
</evidence>
<comment type="subcellular location">
    <subcellularLocation>
        <location evidence="2">Cytoplasm</location>
    </subcellularLocation>
</comment>
<evidence type="ECO:0000256" key="2">
    <source>
        <dbReference type="HAMAP-Rule" id="MF_00839"/>
    </source>
</evidence>
<dbReference type="NCBIfam" id="TIGR00741">
    <property type="entry name" value="yfiA"/>
    <property type="match status" value="1"/>
</dbReference>
<feature type="region of interest" description="Disordered" evidence="3">
    <location>
        <begin position="94"/>
        <end position="115"/>
    </location>
</feature>
<comment type="caution">
    <text evidence="5">The sequence shown here is derived from an EMBL/GenBank/DDBJ whole genome shotgun (WGS) entry which is preliminary data.</text>
</comment>
<comment type="function">
    <text evidence="2">Required for dimerization of active 70S ribosomes into 100S ribosomes in stationary phase; 100S ribosomes are translationally inactive and sometimes present during exponential growth.</text>
</comment>
<evidence type="ECO:0000256" key="1">
    <source>
        <dbReference type="ARBA" id="ARBA00022845"/>
    </source>
</evidence>
<evidence type="ECO:0000313" key="5">
    <source>
        <dbReference type="EMBL" id="MBP2318637.1"/>
    </source>
</evidence>
<keyword evidence="2" id="KW-0963">Cytoplasm</keyword>
<accession>A0ABS4T2G8</accession>
<feature type="compositionally biased region" description="Basic residues" evidence="3">
    <location>
        <begin position="94"/>
        <end position="103"/>
    </location>
</feature>
<dbReference type="InterPro" id="IPR032528">
    <property type="entry name" value="Ribosom_S30AE_C"/>
</dbReference>
<keyword evidence="1 2" id="KW-0810">Translation regulation</keyword>
<proteinExistence type="inferred from homology"/>
<dbReference type="InterPro" id="IPR050574">
    <property type="entry name" value="HPF/YfiA_ribosome-assoc"/>
</dbReference>
<dbReference type="Pfam" id="PF02482">
    <property type="entry name" value="Ribosomal_S30AE"/>
    <property type="match status" value="1"/>
</dbReference>
<dbReference type="InterPro" id="IPR034694">
    <property type="entry name" value="HPF_long/plastid"/>
</dbReference>
<dbReference type="PANTHER" id="PTHR33231">
    <property type="entry name" value="30S RIBOSOMAL PROTEIN"/>
    <property type="match status" value="1"/>
</dbReference>
<protein>
    <recommendedName>
        <fullName evidence="2">Ribosome hibernation promoting factor</fullName>
        <shortName evidence="2">HPF</shortName>
    </recommendedName>
</protein>
<dbReference type="InterPro" id="IPR038416">
    <property type="entry name" value="Ribosom_S30AE_C_sf"/>
</dbReference>
<dbReference type="InterPro" id="IPR036567">
    <property type="entry name" value="RHF-like"/>
</dbReference>
<sequence length="243" mass="26817">MSMQVSYTGRNVTIPAAFKEHVEDKVDKIDQLADKGHRLEVKVTGENSHRRADTALTVELTVIGRGKVIRSEAQAEEKFAAFEAAMNKLTERLRRARDKKKSQAHSSRNGTSDVAHAMAGLEPVATDRPLYEQVLDAAQAHDEPPAGWEGEDEDVVPIRIRRKVFPAEPMSVDAAVDAMELVGHDFYLYLDSETGLPSAVYRRRGWTYGVISLDGEKEASAPVTEERDYRSENGVSAGSLHAA</sequence>
<dbReference type="Proteomes" id="UP001519331">
    <property type="component" value="Unassembled WGS sequence"/>
</dbReference>
<feature type="domain" description="Sigma 54 modulation/S30EA ribosomal protein C-terminal" evidence="4">
    <location>
        <begin position="160"/>
        <end position="210"/>
    </location>
</feature>
<keyword evidence="6" id="KW-1185">Reference proteome</keyword>
<dbReference type="HAMAP" id="MF_00839">
    <property type="entry name" value="HPF"/>
    <property type="match status" value="1"/>
</dbReference>
<dbReference type="Gene3D" id="3.30.505.50">
    <property type="entry name" value="Sigma 54 modulation/S30EA ribosomal protein, C-terminal domain"/>
    <property type="match status" value="1"/>
</dbReference>
<organism evidence="5 6">
    <name type="scientific">Nesterenkonia lacusekhoensis</name>
    <dbReference type="NCBI Taxonomy" id="150832"/>
    <lineage>
        <taxon>Bacteria</taxon>
        <taxon>Bacillati</taxon>
        <taxon>Actinomycetota</taxon>
        <taxon>Actinomycetes</taxon>
        <taxon>Micrococcales</taxon>
        <taxon>Micrococcaceae</taxon>
        <taxon>Nesterenkonia</taxon>
    </lineage>
</organism>
<dbReference type="InterPro" id="IPR003489">
    <property type="entry name" value="RHF/RaiA"/>
</dbReference>
<dbReference type="Pfam" id="PF16321">
    <property type="entry name" value="Ribosom_S30AE_C"/>
    <property type="match status" value="1"/>
</dbReference>
<evidence type="ECO:0000256" key="3">
    <source>
        <dbReference type="SAM" id="MobiDB-lite"/>
    </source>
</evidence>
<evidence type="ECO:0000313" key="6">
    <source>
        <dbReference type="Proteomes" id="UP001519331"/>
    </source>
</evidence>
<name>A0ABS4T2G8_9MICC</name>